<dbReference type="GO" id="GO:0004674">
    <property type="term" value="F:protein serine/threonine kinase activity"/>
    <property type="evidence" value="ECO:0007669"/>
    <property type="project" value="TreeGrafter"/>
</dbReference>
<name>A0A8H4EKE3_GIGMA</name>
<dbReference type="InterPro" id="IPR000719">
    <property type="entry name" value="Prot_kinase_dom"/>
</dbReference>
<evidence type="ECO:0000313" key="2">
    <source>
        <dbReference type="EMBL" id="KAF0502929.1"/>
    </source>
</evidence>
<accession>A0A8H4EKE3</accession>
<proteinExistence type="predicted"/>
<dbReference type="PANTHER" id="PTHR44329">
    <property type="entry name" value="SERINE/THREONINE-PROTEIN KINASE TNNI3K-RELATED"/>
    <property type="match status" value="1"/>
</dbReference>
<feature type="domain" description="Protein kinase" evidence="1">
    <location>
        <begin position="1"/>
        <end position="189"/>
    </location>
</feature>
<sequence>MLQFAVDGNLREYLRKNFSELRWLDKLRFAQEIAEGLSYLHSKGILHRDLHSKNILVHKRRILIADFGVSKHIDEETKVRGGDGMNGYFEPQCFINYNVKYKRDKRSDIYSLGVVLWEISSGQPPFKNFDNMGAIVYHVSTGNRETPVPGTPDDYVKLFQRCWDQDPAKRPEIKEVLEELKNIRSNEEFSTVITAEHEEEIISWIDPSSSDLYMHRKKVNIWKCCPCDYENPIKIIDNGSQKPQKFQKKTEKFQIEDYEVFQYS</sequence>
<dbReference type="AlphaFoldDB" id="A0A8H4EKE3"/>
<dbReference type="Pfam" id="PF07714">
    <property type="entry name" value="PK_Tyr_Ser-Thr"/>
    <property type="match status" value="1"/>
</dbReference>
<gene>
    <name evidence="2" type="ORF">F8M41_019725</name>
</gene>
<dbReference type="InterPro" id="IPR001245">
    <property type="entry name" value="Ser-Thr/Tyr_kinase_cat_dom"/>
</dbReference>
<organism evidence="2 3">
    <name type="scientific">Gigaspora margarita</name>
    <dbReference type="NCBI Taxonomy" id="4874"/>
    <lineage>
        <taxon>Eukaryota</taxon>
        <taxon>Fungi</taxon>
        <taxon>Fungi incertae sedis</taxon>
        <taxon>Mucoromycota</taxon>
        <taxon>Glomeromycotina</taxon>
        <taxon>Glomeromycetes</taxon>
        <taxon>Diversisporales</taxon>
        <taxon>Gigasporaceae</taxon>
        <taxon>Gigaspora</taxon>
    </lineage>
</organism>
<dbReference type="OrthoDB" id="10261027at2759"/>
<dbReference type="EMBL" id="WTPW01000520">
    <property type="protein sequence ID" value="KAF0502929.1"/>
    <property type="molecule type" value="Genomic_DNA"/>
</dbReference>
<protein>
    <submittedName>
        <fullName evidence="2">Kinase-like protein</fullName>
    </submittedName>
</protein>
<keyword evidence="2" id="KW-0418">Kinase</keyword>
<dbReference type="GO" id="GO:0005524">
    <property type="term" value="F:ATP binding"/>
    <property type="evidence" value="ECO:0007669"/>
    <property type="project" value="InterPro"/>
</dbReference>
<keyword evidence="3" id="KW-1185">Reference proteome</keyword>
<dbReference type="Proteomes" id="UP000439903">
    <property type="component" value="Unassembled WGS sequence"/>
</dbReference>
<comment type="caution">
    <text evidence="2">The sequence shown here is derived from an EMBL/GenBank/DDBJ whole genome shotgun (WGS) entry which is preliminary data.</text>
</comment>
<evidence type="ECO:0000259" key="1">
    <source>
        <dbReference type="PROSITE" id="PS50011"/>
    </source>
</evidence>
<reference evidence="2 3" key="1">
    <citation type="journal article" date="2019" name="Environ. Microbiol.">
        <title>At the nexus of three kingdoms: the genome of the mycorrhizal fungus Gigaspora margarita provides insights into plant, endobacterial and fungal interactions.</title>
        <authorList>
            <person name="Venice F."/>
            <person name="Ghignone S."/>
            <person name="Salvioli di Fossalunga A."/>
            <person name="Amselem J."/>
            <person name="Novero M."/>
            <person name="Xianan X."/>
            <person name="Sedzielewska Toro K."/>
            <person name="Morin E."/>
            <person name="Lipzen A."/>
            <person name="Grigoriev I.V."/>
            <person name="Henrissat B."/>
            <person name="Martin F.M."/>
            <person name="Bonfante P."/>
        </authorList>
    </citation>
    <scope>NUCLEOTIDE SEQUENCE [LARGE SCALE GENOMIC DNA]</scope>
    <source>
        <strain evidence="2 3">BEG34</strain>
    </source>
</reference>
<dbReference type="SUPFAM" id="SSF56112">
    <property type="entry name" value="Protein kinase-like (PK-like)"/>
    <property type="match status" value="1"/>
</dbReference>
<dbReference type="InterPro" id="IPR011009">
    <property type="entry name" value="Kinase-like_dom_sf"/>
</dbReference>
<dbReference type="PRINTS" id="PR00109">
    <property type="entry name" value="TYRKINASE"/>
</dbReference>
<dbReference type="PROSITE" id="PS50011">
    <property type="entry name" value="PROTEIN_KINASE_DOM"/>
    <property type="match status" value="1"/>
</dbReference>
<dbReference type="InterPro" id="IPR051681">
    <property type="entry name" value="Ser/Thr_Kinases-Pseudokinases"/>
</dbReference>
<evidence type="ECO:0000313" key="3">
    <source>
        <dbReference type="Proteomes" id="UP000439903"/>
    </source>
</evidence>
<dbReference type="Gene3D" id="1.10.510.10">
    <property type="entry name" value="Transferase(Phosphotransferase) domain 1"/>
    <property type="match status" value="1"/>
</dbReference>
<keyword evidence="2" id="KW-0808">Transferase</keyword>